<sequence>MTSPTLSGLAGLLASMASVVLLYPLDQAGVISQASGEHASLFSLFMEDLFRGLGSQLQATGFSYFVYFGVYTSLKTRFRRPQLPQSLADLLAASLAGMLGVMLSNPLWVATTRLKIGKATGAGLWEEIAYIIVEEGTGALWNGVSSSILLVANPAIQFVIYDLLKRNVCKQPAPTALEAFLAGAVAKSCATCTTYPLQVAQTRQRVNRHAKGMSDSIIDCLLEVVVVSGFTALYAGIEAKLLQTVLNSALMFMFYEKLLGLLVAAHLQLLSAWRHRRLKRPTRVSHVN</sequence>
<dbReference type="Pfam" id="PF00153">
    <property type="entry name" value="Mito_carr"/>
    <property type="match status" value="2"/>
</dbReference>
<evidence type="ECO:0000256" key="12">
    <source>
        <dbReference type="SAM" id="SignalP"/>
    </source>
</evidence>
<evidence type="ECO:0000256" key="3">
    <source>
        <dbReference type="ARBA" id="ARBA00022448"/>
    </source>
</evidence>
<evidence type="ECO:0000256" key="4">
    <source>
        <dbReference type="ARBA" id="ARBA00022692"/>
    </source>
</evidence>
<evidence type="ECO:0000256" key="7">
    <source>
        <dbReference type="ARBA" id="ARBA00023136"/>
    </source>
</evidence>
<dbReference type="SUPFAM" id="SSF103506">
    <property type="entry name" value="Mitochondrial carrier"/>
    <property type="match status" value="1"/>
</dbReference>
<keyword evidence="4 9" id="KW-0812">Transmembrane</keyword>
<feature type="signal peptide" evidence="12">
    <location>
        <begin position="1"/>
        <end position="22"/>
    </location>
</feature>
<keyword evidence="3 10" id="KW-0813">Transport</keyword>
<keyword evidence="12" id="KW-0732">Signal</keyword>
<dbReference type="EMBL" id="CAXAMN010025339">
    <property type="protein sequence ID" value="CAK9094440.1"/>
    <property type="molecule type" value="Genomic_DNA"/>
</dbReference>
<feature type="transmembrane region" description="Helical" evidence="11">
    <location>
        <begin position="217"/>
        <end position="237"/>
    </location>
</feature>
<evidence type="ECO:0000256" key="8">
    <source>
        <dbReference type="ARBA" id="ARBA00023140"/>
    </source>
</evidence>
<keyword evidence="7 9" id="KW-0472">Membrane</keyword>
<name>A0ABP0R1L2_9DINO</name>
<keyword evidence="8" id="KW-0576">Peroxisome</keyword>
<keyword evidence="5" id="KW-0677">Repeat</keyword>
<feature type="transmembrane region" description="Helical" evidence="11">
    <location>
        <begin position="144"/>
        <end position="164"/>
    </location>
</feature>
<accession>A0ABP0R1L2</accession>
<dbReference type="PANTHER" id="PTHR45939:SF5">
    <property type="entry name" value="PEROXISOMAL MEMBRANE PROTEIN PMP34"/>
    <property type="match status" value="1"/>
</dbReference>
<evidence type="ECO:0000256" key="6">
    <source>
        <dbReference type="ARBA" id="ARBA00022989"/>
    </source>
</evidence>
<evidence type="ECO:0000256" key="11">
    <source>
        <dbReference type="SAM" id="Phobius"/>
    </source>
</evidence>
<evidence type="ECO:0000256" key="2">
    <source>
        <dbReference type="ARBA" id="ARBA00006375"/>
    </source>
</evidence>
<comment type="subcellular location">
    <subcellularLocation>
        <location evidence="1">Peroxisome membrane</location>
        <topology evidence="1">Multi-pass membrane protein</topology>
    </subcellularLocation>
</comment>
<dbReference type="InterPro" id="IPR052217">
    <property type="entry name" value="Mito/Peroxisomal_Carrier"/>
</dbReference>
<keyword evidence="6 11" id="KW-1133">Transmembrane helix</keyword>
<comment type="caution">
    <text evidence="13">The sequence shown here is derived from an EMBL/GenBank/DDBJ whole genome shotgun (WGS) entry which is preliminary data.</text>
</comment>
<feature type="transmembrane region" description="Helical" evidence="11">
    <location>
        <begin position="86"/>
        <end position="108"/>
    </location>
</feature>
<evidence type="ECO:0000256" key="10">
    <source>
        <dbReference type="RuleBase" id="RU000488"/>
    </source>
</evidence>
<organism evidence="13 14">
    <name type="scientific">Durusdinium trenchii</name>
    <dbReference type="NCBI Taxonomy" id="1381693"/>
    <lineage>
        <taxon>Eukaryota</taxon>
        <taxon>Sar</taxon>
        <taxon>Alveolata</taxon>
        <taxon>Dinophyceae</taxon>
        <taxon>Suessiales</taxon>
        <taxon>Symbiodiniaceae</taxon>
        <taxon>Durusdinium</taxon>
    </lineage>
</organism>
<dbReference type="InterPro" id="IPR018108">
    <property type="entry name" value="MCP_transmembrane"/>
</dbReference>
<evidence type="ECO:0000313" key="13">
    <source>
        <dbReference type="EMBL" id="CAK9094440.1"/>
    </source>
</evidence>
<evidence type="ECO:0000256" key="9">
    <source>
        <dbReference type="PROSITE-ProRule" id="PRU00282"/>
    </source>
</evidence>
<dbReference type="PANTHER" id="PTHR45939">
    <property type="entry name" value="PEROXISOMAL MEMBRANE PROTEIN PMP34-RELATED"/>
    <property type="match status" value="1"/>
</dbReference>
<evidence type="ECO:0008006" key="15">
    <source>
        <dbReference type="Google" id="ProtNLM"/>
    </source>
</evidence>
<dbReference type="Gene3D" id="1.50.40.10">
    <property type="entry name" value="Mitochondrial carrier domain"/>
    <property type="match status" value="1"/>
</dbReference>
<feature type="transmembrane region" description="Helical" evidence="11">
    <location>
        <begin position="249"/>
        <end position="273"/>
    </location>
</feature>
<feature type="transmembrane region" description="Helical" evidence="11">
    <location>
        <begin position="56"/>
        <end position="74"/>
    </location>
</feature>
<dbReference type="PROSITE" id="PS50920">
    <property type="entry name" value="SOLCAR"/>
    <property type="match status" value="2"/>
</dbReference>
<evidence type="ECO:0000256" key="1">
    <source>
        <dbReference type="ARBA" id="ARBA00004585"/>
    </source>
</evidence>
<reference evidence="13 14" key="1">
    <citation type="submission" date="2024-02" db="EMBL/GenBank/DDBJ databases">
        <authorList>
            <person name="Chen Y."/>
            <person name="Shah S."/>
            <person name="Dougan E. K."/>
            <person name="Thang M."/>
            <person name="Chan C."/>
        </authorList>
    </citation>
    <scope>NUCLEOTIDE SEQUENCE [LARGE SCALE GENOMIC DNA]</scope>
</reference>
<feature type="chain" id="PRO_5047475436" description="Peroxisomal membrane protein PMP34" evidence="12">
    <location>
        <begin position="23"/>
        <end position="288"/>
    </location>
</feature>
<keyword evidence="14" id="KW-1185">Reference proteome</keyword>
<feature type="repeat" description="Solcar" evidence="9">
    <location>
        <begin position="174"/>
        <end position="261"/>
    </location>
</feature>
<dbReference type="InterPro" id="IPR023395">
    <property type="entry name" value="MCP_dom_sf"/>
</dbReference>
<proteinExistence type="inferred from homology"/>
<gene>
    <name evidence="13" type="ORF">CCMP2556_LOCUS45041</name>
</gene>
<comment type="similarity">
    <text evidence="2 10">Belongs to the mitochondrial carrier (TC 2.A.29) family.</text>
</comment>
<evidence type="ECO:0000256" key="5">
    <source>
        <dbReference type="ARBA" id="ARBA00022737"/>
    </source>
</evidence>
<protein>
    <recommendedName>
        <fullName evidence="15">Peroxisomal membrane protein PMP34</fullName>
    </recommendedName>
</protein>
<dbReference type="Proteomes" id="UP001642484">
    <property type="component" value="Unassembled WGS sequence"/>
</dbReference>
<evidence type="ECO:0000313" key="14">
    <source>
        <dbReference type="Proteomes" id="UP001642484"/>
    </source>
</evidence>
<feature type="repeat" description="Solcar" evidence="9">
    <location>
        <begin position="84"/>
        <end position="167"/>
    </location>
</feature>